<protein>
    <submittedName>
        <fullName evidence="2">Antitoxin, RHH family</fullName>
    </submittedName>
</protein>
<name>B9M548_GEODF</name>
<dbReference type="EMBL" id="CP001390">
    <property type="protein sequence ID" value="ACM19803.1"/>
    <property type="molecule type" value="Genomic_DNA"/>
</dbReference>
<dbReference type="KEGG" id="geo:Geob_1443"/>
<keyword evidence="3" id="KW-1185">Reference proteome</keyword>
<dbReference type="RefSeq" id="WP_012646532.1">
    <property type="nucleotide sequence ID" value="NC_011979.1"/>
</dbReference>
<evidence type="ECO:0000313" key="3">
    <source>
        <dbReference type="Proteomes" id="UP000007721"/>
    </source>
</evidence>
<dbReference type="OrthoDB" id="9812023at2"/>
<evidence type="ECO:0000313" key="2">
    <source>
        <dbReference type="EMBL" id="ACM19803.1"/>
    </source>
</evidence>
<dbReference type="AlphaFoldDB" id="B9M548"/>
<proteinExistence type="predicted"/>
<dbReference type="Proteomes" id="UP000007721">
    <property type="component" value="Chromosome"/>
</dbReference>
<dbReference type="InterPro" id="IPR002145">
    <property type="entry name" value="CopG"/>
</dbReference>
<dbReference type="SUPFAM" id="SSF47598">
    <property type="entry name" value="Ribbon-helix-helix"/>
    <property type="match status" value="1"/>
</dbReference>
<evidence type="ECO:0000259" key="1">
    <source>
        <dbReference type="Pfam" id="PF01402"/>
    </source>
</evidence>
<sequence length="85" mass="9629">MLKAANITVRIKPTTKMRIDALAQATKRSKSYVVEEALEQYLEVNEWQVKGIEAALHEADSSDAEWVDHKDVLAKWEAKFADKVA</sequence>
<dbReference type="InterPro" id="IPR010985">
    <property type="entry name" value="Ribbon_hlx_hlx"/>
</dbReference>
<dbReference type="GO" id="GO:0006355">
    <property type="term" value="P:regulation of DNA-templated transcription"/>
    <property type="evidence" value="ECO:0007669"/>
    <property type="project" value="InterPro"/>
</dbReference>
<accession>B9M548</accession>
<organism evidence="2 3">
    <name type="scientific">Geotalea daltonii (strain DSM 22248 / JCM 15807 / FRC-32)</name>
    <name type="common">Geobacter daltonii</name>
    <dbReference type="NCBI Taxonomy" id="316067"/>
    <lineage>
        <taxon>Bacteria</taxon>
        <taxon>Pseudomonadati</taxon>
        <taxon>Thermodesulfobacteriota</taxon>
        <taxon>Desulfuromonadia</taxon>
        <taxon>Geobacterales</taxon>
        <taxon>Geobacteraceae</taxon>
        <taxon>Geotalea</taxon>
    </lineage>
</organism>
<reference evidence="2 3" key="1">
    <citation type="submission" date="2009-01" db="EMBL/GenBank/DDBJ databases">
        <title>Complete sequence of Geobacter sp. FRC-32.</title>
        <authorList>
            <consortium name="US DOE Joint Genome Institute"/>
            <person name="Lucas S."/>
            <person name="Copeland A."/>
            <person name="Lapidus A."/>
            <person name="Glavina del Rio T."/>
            <person name="Dalin E."/>
            <person name="Tice H."/>
            <person name="Bruce D."/>
            <person name="Goodwin L."/>
            <person name="Pitluck S."/>
            <person name="Saunders E."/>
            <person name="Brettin T."/>
            <person name="Detter J.C."/>
            <person name="Han C."/>
            <person name="Larimer F."/>
            <person name="Land M."/>
            <person name="Hauser L."/>
            <person name="Kyrpides N."/>
            <person name="Ovchinnikova G."/>
            <person name="Kostka J."/>
            <person name="Richardson P."/>
        </authorList>
    </citation>
    <scope>NUCLEOTIDE SEQUENCE [LARGE SCALE GENOMIC DNA]</scope>
    <source>
        <strain evidence="3">DSM 22248 / JCM 15807 / FRC-32</strain>
    </source>
</reference>
<dbReference type="STRING" id="316067.Geob_1443"/>
<dbReference type="CDD" id="cd22233">
    <property type="entry name" value="RHH_CopAso-like"/>
    <property type="match status" value="1"/>
</dbReference>
<dbReference type="PANTHER" id="PTHR40688">
    <property type="match status" value="1"/>
</dbReference>
<dbReference type="PANTHER" id="PTHR40688:SF2">
    <property type="entry name" value="RIBBON-HELIX-HELIX PROTEIN COPG DOMAIN-CONTAINING PROTEIN"/>
    <property type="match status" value="1"/>
</dbReference>
<dbReference type="HOGENOM" id="CLU_155311_5_3_7"/>
<feature type="domain" description="Ribbon-helix-helix protein CopG" evidence="1">
    <location>
        <begin position="6"/>
        <end position="43"/>
    </location>
</feature>
<dbReference type="eggNOG" id="COG3905">
    <property type="taxonomic scope" value="Bacteria"/>
</dbReference>
<dbReference type="InterPro" id="IPR052991">
    <property type="entry name" value="Non-func_TypeII_TA_Antitoxin"/>
</dbReference>
<gene>
    <name evidence="2" type="ordered locus">Geob_1443</name>
</gene>
<dbReference type="Pfam" id="PF01402">
    <property type="entry name" value="RHH_1"/>
    <property type="match status" value="1"/>
</dbReference>